<dbReference type="EMBL" id="JANBUJ010001818">
    <property type="protein sequence ID" value="KAJ2766031.1"/>
    <property type="molecule type" value="Genomic_DNA"/>
</dbReference>
<comment type="caution">
    <text evidence="1">The sequence shown here is derived from an EMBL/GenBank/DDBJ whole genome shotgun (WGS) entry which is preliminary data.</text>
</comment>
<reference evidence="1" key="1">
    <citation type="submission" date="2022-07" db="EMBL/GenBank/DDBJ databases">
        <title>Phylogenomic reconstructions and comparative analyses of Kickxellomycotina fungi.</title>
        <authorList>
            <person name="Reynolds N.K."/>
            <person name="Stajich J.E."/>
            <person name="Barry K."/>
            <person name="Grigoriev I.V."/>
            <person name="Crous P."/>
            <person name="Smith M.E."/>
        </authorList>
    </citation>
    <scope>NUCLEOTIDE SEQUENCE</scope>
    <source>
        <strain evidence="1">CBS 109366</strain>
    </source>
</reference>
<sequence>MNDVFGSDLSDIEGSLSGSVASRTPSPPPVASRGYDERSSATPPPKAELSDSSSSSSGTGRRQPAPPHGNRGGVDDLFGSDSDSGSAPRGRGDGSASEPSGDERMADEEDEGREQVRVMSARVPVLPRPHSSEGRYVLARTPNIMQLEPTPFSADAYHDLLAEEHRAAEKHGIKAAVSPELATAAESILANTIRWRRVAAPDGTVRRETNARIVRWSDGSMTVVVGGGGAAPEQHSVGAEQLAGVAKEQYSYVAAHQTNELLMQSHARLTESWLIRPPRQSAQVRAAVAQLLDRGRARAEGKAPQGPARAAGARVARTRFMVVGEDPELRIKREEKEEEKRERQRRKEERLRERQVAREFHVGRGGYGAAGAAEYSDEDIDVGYASGGGGGGGT</sequence>
<protein>
    <submittedName>
        <fullName evidence="1">Paf1 complex component</fullName>
    </submittedName>
</protein>
<evidence type="ECO:0000313" key="2">
    <source>
        <dbReference type="Proteomes" id="UP001140234"/>
    </source>
</evidence>
<evidence type="ECO:0000313" key="1">
    <source>
        <dbReference type="EMBL" id="KAJ2766031.1"/>
    </source>
</evidence>
<dbReference type="Proteomes" id="UP001140234">
    <property type="component" value="Unassembled WGS sequence"/>
</dbReference>
<feature type="non-terminal residue" evidence="1">
    <location>
        <position position="394"/>
    </location>
</feature>
<gene>
    <name evidence="1" type="primary">LEO1</name>
    <name evidence="1" type="ORF">IWQ57_004540</name>
</gene>
<accession>A0ACC1JRR2</accession>
<organism evidence="1 2">
    <name type="scientific">Coemansia nantahalensis</name>
    <dbReference type="NCBI Taxonomy" id="2789366"/>
    <lineage>
        <taxon>Eukaryota</taxon>
        <taxon>Fungi</taxon>
        <taxon>Fungi incertae sedis</taxon>
        <taxon>Zoopagomycota</taxon>
        <taxon>Kickxellomycotina</taxon>
        <taxon>Kickxellomycetes</taxon>
        <taxon>Kickxellales</taxon>
        <taxon>Kickxellaceae</taxon>
        <taxon>Coemansia</taxon>
    </lineage>
</organism>
<name>A0ACC1JRR2_9FUNG</name>
<proteinExistence type="predicted"/>
<keyword evidence="2" id="KW-1185">Reference proteome</keyword>